<name>A0A9D1MYU7_9CLOT</name>
<dbReference type="InterPro" id="IPR035434">
    <property type="entry name" value="GCL_bact_plant"/>
</dbReference>
<dbReference type="EC" id="6.3.2.2" evidence="5"/>
<dbReference type="EMBL" id="DVOD01000013">
    <property type="protein sequence ID" value="HIU91791.1"/>
    <property type="molecule type" value="Genomic_DNA"/>
</dbReference>
<evidence type="ECO:0000256" key="5">
    <source>
        <dbReference type="PIRNR" id="PIRNR017901"/>
    </source>
</evidence>
<comment type="catalytic activity">
    <reaction evidence="4 5">
        <text>L-cysteine + L-glutamate + ATP = gamma-L-glutamyl-L-cysteine + ADP + phosphate + H(+)</text>
        <dbReference type="Rhea" id="RHEA:13285"/>
        <dbReference type="ChEBI" id="CHEBI:15378"/>
        <dbReference type="ChEBI" id="CHEBI:29985"/>
        <dbReference type="ChEBI" id="CHEBI:30616"/>
        <dbReference type="ChEBI" id="CHEBI:35235"/>
        <dbReference type="ChEBI" id="CHEBI:43474"/>
        <dbReference type="ChEBI" id="CHEBI:58173"/>
        <dbReference type="ChEBI" id="CHEBI:456216"/>
        <dbReference type="EC" id="6.3.2.2"/>
    </reaction>
</comment>
<reference evidence="6" key="1">
    <citation type="submission" date="2020-10" db="EMBL/GenBank/DDBJ databases">
        <authorList>
            <person name="Gilroy R."/>
        </authorList>
    </citation>
    <scope>NUCLEOTIDE SEQUENCE</scope>
    <source>
        <strain evidence="6">CHK154-7741</strain>
    </source>
</reference>
<accession>A0A9D1MYU7</accession>
<dbReference type="Proteomes" id="UP000886748">
    <property type="component" value="Unassembled WGS sequence"/>
</dbReference>
<proteinExistence type="inferred from homology"/>
<dbReference type="GO" id="GO:0006750">
    <property type="term" value="P:glutathione biosynthetic process"/>
    <property type="evidence" value="ECO:0007669"/>
    <property type="project" value="UniProtKB-UniRule"/>
</dbReference>
<keyword evidence="3 5" id="KW-0067">ATP-binding</keyword>
<comment type="function">
    <text evidence="5">Catalyzes the synthesis of gamma-glutamylcysteine (gamma-GC).</text>
</comment>
<evidence type="ECO:0000256" key="3">
    <source>
        <dbReference type="ARBA" id="ARBA00022840"/>
    </source>
</evidence>
<evidence type="ECO:0000256" key="1">
    <source>
        <dbReference type="ARBA" id="ARBA00022598"/>
    </source>
</evidence>
<organism evidence="6 7">
    <name type="scientific">Candidatus Limenecus avicola</name>
    <dbReference type="NCBI Taxonomy" id="2840847"/>
    <lineage>
        <taxon>Bacteria</taxon>
        <taxon>Bacillati</taxon>
        <taxon>Bacillota</taxon>
        <taxon>Clostridia</taxon>
        <taxon>Eubacteriales</taxon>
        <taxon>Clostridiaceae</taxon>
        <taxon>Clostridiaceae incertae sedis</taxon>
        <taxon>Candidatus Limenecus</taxon>
    </lineage>
</organism>
<sequence>MLNAKINTQENLITDESQLTNIFYNGAKDECVLSQKRTGVEFEKLPVKKDTFKYAPYQDVAKFLLAYKEEKDGIYENGAILGLSNNDGTVTLEPGSQTELSLNPSSDLNSVKRFIDVYNKKTSQIAEQFGIYWLGYGIQPVSTYKNIHIIPKKRYEYMTKYLPTVAKKPLVMMRETSGIQASFDYKDEADAMRKFAFALKLSPIVSAAFANSPVRNGRLTKYKSNRAASWLDTDNDRCGLVSAKVFNSHFGFEDYAKILLDVPMIFIERTINGVKTAIRVENITFKEFIKHGWQGFRAEEQDWETHLSLYFPDVRLKTYIEIRNHDNQCSPLICAVPALWKGLIYNNDAMSAVEDMLCNLTYFDYEYLRRKTPQYGIDMKIKHHFVADIVYEIAKISAASLKLDGNNEEHLLDPLLELLAQKKTPADILIGKWENEWRADVSRLVQYSRLI</sequence>
<dbReference type="InterPro" id="IPR006336">
    <property type="entry name" value="GCS2"/>
</dbReference>
<dbReference type="AlphaFoldDB" id="A0A9D1MYU7"/>
<evidence type="ECO:0000256" key="4">
    <source>
        <dbReference type="ARBA" id="ARBA00048819"/>
    </source>
</evidence>
<dbReference type="Pfam" id="PF04107">
    <property type="entry name" value="GCS2"/>
    <property type="match status" value="1"/>
</dbReference>
<dbReference type="SUPFAM" id="SSF55931">
    <property type="entry name" value="Glutamine synthetase/guanido kinase"/>
    <property type="match status" value="1"/>
</dbReference>
<comment type="caution">
    <text evidence="6">The sequence shown here is derived from an EMBL/GenBank/DDBJ whole genome shotgun (WGS) entry which is preliminary data.</text>
</comment>
<dbReference type="GO" id="GO:0005524">
    <property type="term" value="F:ATP binding"/>
    <property type="evidence" value="ECO:0007669"/>
    <property type="project" value="UniProtKB-UniRule"/>
</dbReference>
<dbReference type="PANTHER" id="PTHR34378">
    <property type="entry name" value="GLUTAMATE--CYSTEINE LIGASE, CHLOROPLASTIC"/>
    <property type="match status" value="1"/>
</dbReference>
<gene>
    <name evidence="6" type="ORF">IAD26_01510</name>
</gene>
<evidence type="ECO:0000313" key="6">
    <source>
        <dbReference type="EMBL" id="HIU91791.1"/>
    </source>
</evidence>
<protein>
    <recommendedName>
        <fullName evidence="5">Glutamate--cysteine ligase</fullName>
        <ecNumber evidence="5">6.3.2.2</ecNumber>
    </recommendedName>
</protein>
<evidence type="ECO:0000313" key="7">
    <source>
        <dbReference type="Proteomes" id="UP000886748"/>
    </source>
</evidence>
<dbReference type="Gene3D" id="3.30.590.20">
    <property type="match status" value="1"/>
</dbReference>
<comment type="similarity">
    <text evidence="5">Belongs to the glutamate--cysteine ligase type 2 family. EgtA subfamily.</text>
</comment>
<dbReference type="GO" id="GO:0004357">
    <property type="term" value="F:glutamate-cysteine ligase activity"/>
    <property type="evidence" value="ECO:0007669"/>
    <property type="project" value="UniProtKB-UniRule"/>
</dbReference>
<keyword evidence="1 5" id="KW-0436">Ligase</keyword>
<evidence type="ECO:0000256" key="2">
    <source>
        <dbReference type="ARBA" id="ARBA00022741"/>
    </source>
</evidence>
<keyword evidence="2 5" id="KW-0547">Nucleotide-binding</keyword>
<reference evidence="6" key="2">
    <citation type="journal article" date="2021" name="PeerJ">
        <title>Extensive microbial diversity within the chicken gut microbiome revealed by metagenomics and culture.</title>
        <authorList>
            <person name="Gilroy R."/>
            <person name="Ravi A."/>
            <person name="Getino M."/>
            <person name="Pursley I."/>
            <person name="Horton D.L."/>
            <person name="Alikhan N.F."/>
            <person name="Baker D."/>
            <person name="Gharbi K."/>
            <person name="Hall N."/>
            <person name="Watson M."/>
            <person name="Adriaenssens E.M."/>
            <person name="Foster-Nyarko E."/>
            <person name="Jarju S."/>
            <person name="Secka A."/>
            <person name="Antonio M."/>
            <person name="Oren A."/>
            <person name="Chaudhuri R.R."/>
            <person name="La Ragione R."/>
            <person name="Hildebrand F."/>
            <person name="Pallen M.J."/>
        </authorList>
    </citation>
    <scope>NUCLEOTIDE SEQUENCE</scope>
    <source>
        <strain evidence="6">CHK154-7741</strain>
    </source>
</reference>
<dbReference type="InterPro" id="IPR014746">
    <property type="entry name" value="Gln_synth/guanido_kin_cat_dom"/>
</dbReference>
<dbReference type="PANTHER" id="PTHR34378:SF1">
    <property type="entry name" value="GLUTAMATE--CYSTEINE LIGASE, CHLOROPLASTIC"/>
    <property type="match status" value="1"/>
</dbReference>
<dbReference type="PIRSF" id="PIRSF017901">
    <property type="entry name" value="GCL"/>
    <property type="match status" value="1"/>
</dbReference>